<reference evidence="3" key="1">
    <citation type="submission" date="2019-07" db="EMBL/GenBank/DDBJ databases">
        <title>Shewanella sp. YLB-08 draft genomic sequence.</title>
        <authorList>
            <person name="Yu L."/>
        </authorList>
    </citation>
    <scope>NUCLEOTIDE SEQUENCE [LARGE SCALE GENOMIC DNA]</scope>
    <source>
        <strain evidence="3">JCM 20706</strain>
    </source>
</reference>
<dbReference type="AlphaFoldDB" id="A0A553JPA2"/>
<keyword evidence="1" id="KW-0732">Signal</keyword>
<comment type="caution">
    <text evidence="2">The sequence shown here is derived from an EMBL/GenBank/DDBJ whole genome shotgun (WGS) entry which is preliminary data.</text>
</comment>
<name>A0A553JPA2_SHEHA</name>
<evidence type="ECO:0008006" key="4">
    <source>
        <dbReference type="Google" id="ProtNLM"/>
    </source>
</evidence>
<dbReference type="RefSeq" id="WP_144040177.1">
    <property type="nucleotide sequence ID" value="NZ_BMPL01000010.1"/>
</dbReference>
<protein>
    <recommendedName>
        <fullName evidence="4">Lipoprotein</fullName>
    </recommendedName>
</protein>
<evidence type="ECO:0000256" key="1">
    <source>
        <dbReference type="SAM" id="SignalP"/>
    </source>
</evidence>
<feature type="chain" id="PRO_5021700933" description="Lipoprotein" evidence="1">
    <location>
        <begin position="24"/>
        <end position="163"/>
    </location>
</feature>
<dbReference type="OrthoDB" id="8723891at2"/>
<dbReference type="Proteomes" id="UP000318126">
    <property type="component" value="Unassembled WGS sequence"/>
</dbReference>
<dbReference type="EMBL" id="VKGK01000011">
    <property type="protein sequence ID" value="TRY14292.1"/>
    <property type="molecule type" value="Genomic_DNA"/>
</dbReference>
<organism evidence="2 3">
    <name type="scientific">Shewanella hanedai</name>
    <name type="common">Alteromonas hanedai</name>
    <dbReference type="NCBI Taxonomy" id="25"/>
    <lineage>
        <taxon>Bacteria</taxon>
        <taxon>Pseudomonadati</taxon>
        <taxon>Pseudomonadota</taxon>
        <taxon>Gammaproteobacteria</taxon>
        <taxon>Alteromonadales</taxon>
        <taxon>Shewanellaceae</taxon>
        <taxon>Shewanella</taxon>
    </lineage>
</organism>
<evidence type="ECO:0000313" key="2">
    <source>
        <dbReference type="EMBL" id="TRY14292.1"/>
    </source>
</evidence>
<gene>
    <name evidence="2" type="ORF">FN961_10710</name>
</gene>
<feature type="signal peptide" evidence="1">
    <location>
        <begin position="1"/>
        <end position="23"/>
    </location>
</feature>
<sequence length="163" mass="18032">MKFKSIAISIILLNLAGCMSFQASVPEGYSGTTASVNDTYTHYTGSQAHLFVLTQVDENVIENASYRTRLQNMGRKEIITPYMVNRAVTTEEQEFTIAGFVQFMQDGQTLIGENMLVSGNVSFDPIANETYSVTGELSKYNSTVWVEDSKGNIVSDKVVAKIY</sequence>
<keyword evidence="3" id="KW-1185">Reference proteome</keyword>
<accession>A0A553JPA2</accession>
<evidence type="ECO:0000313" key="3">
    <source>
        <dbReference type="Proteomes" id="UP000318126"/>
    </source>
</evidence>
<proteinExistence type="predicted"/>